<comment type="caution">
    <text evidence="2">The sequence shown here is derived from an EMBL/GenBank/DDBJ whole genome shotgun (WGS) entry which is preliminary data.</text>
</comment>
<dbReference type="EMBL" id="JACYTR010000006">
    <property type="protein sequence ID" value="MBD8524978.1"/>
    <property type="molecule type" value="Genomic_DNA"/>
</dbReference>
<dbReference type="PANTHER" id="PTHR12117:SF0">
    <property type="entry name" value="PROLYL 3-HYDROXYLASE OGFOD1"/>
    <property type="match status" value="1"/>
</dbReference>
<feature type="domain" description="Fe2OG dioxygenase" evidence="1">
    <location>
        <begin position="6"/>
        <end position="112"/>
    </location>
</feature>
<sequence length="113" mass="12684">MRELTGFTDIRKVDAQATRYLPGHFLTAHDDDGSPTGQIRRVAYVLSLSERWHPDWGGLLNFYDGDSGQIQDTFVPAYNTLSLFTTPQYHAVSTVAPYAPLPRLSITGWLRAD</sequence>
<accession>A0AAW3ZGL5</accession>
<dbReference type="InterPro" id="IPR039558">
    <property type="entry name" value="TPA1/OFD1_N"/>
</dbReference>
<name>A0AAW3ZGL5_9GAMM</name>
<organism evidence="2 3">
    <name type="scientific">Pseudomarimonas arenosa</name>
    <dbReference type="NCBI Taxonomy" id="2774145"/>
    <lineage>
        <taxon>Bacteria</taxon>
        <taxon>Pseudomonadati</taxon>
        <taxon>Pseudomonadota</taxon>
        <taxon>Gammaproteobacteria</taxon>
        <taxon>Lysobacterales</taxon>
        <taxon>Lysobacteraceae</taxon>
        <taxon>Pseudomarimonas</taxon>
    </lineage>
</organism>
<dbReference type="PROSITE" id="PS51471">
    <property type="entry name" value="FE2OG_OXY"/>
    <property type="match status" value="1"/>
</dbReference>
<proteinExistence type="predicted"/>
<reference evidence="2 3" key="1">
    <citation type="submission" date="2020-09" db="EMBL/GenBank/DDBJ databases">
        <title>Pseudoxanthomonas sp. CAU 1598 isolated from sand of Yaerae Beach.</title>
        <authorList>
            <person name="Kim W."/>
        </authorList>
    </citation>
    <scope>NUCLEOTIDE SEQUENCE [LARGE SCALE GENOMIC DNA]</scope>
    <source>
        <strain evidence="2 3">CAU 1598</strain>
    </source>
</reference>
<dbReference type="Pfam" id="PF13661">
    <property type="entry name" value="2OG-FeII_Oxy_4"/>
    <property type="match status" value="1"/>
</dbReference>
<dbReference type="Proteomes" id="UP000613768">
    <property type="component" value="Unassembled WGS sequence"/>
</dbReference>
<keyword evidence="3" id="KW-1185">Reference proteome</keyword>
<dbReference type="PANTHER" id="PTHR12117">
    <property type="entry name" value="HISTONE ACETYLTRANSFERASE COMPLEX"/>
    <property type="match status" value="1"/>
</dbReference>
<dbReference type="InterPro" id="IPR051842">
    <property type="entry name" value="uS12_prolyl_hydroxylase"/>
</dbReference>
<dbReference type="GO" id="GO:0006449">
    <property type="term" value="P:regulation of translational termination"/>
    <property type="evidence" value="ECO:0007669"/>
    <property type="project" value="TreeGrafter"/>
</dbReference>
<dbReference type="GO" id="GO:0031543">
    <property type="term" value="F:peptidyl-proline dioxygenase activity"/>
    <property type="evidence" value="ECO:0007669"/>
    <property type="project" value="TreeGrafter"/>
</dbReference>
<evidence type="ECO:0000259" key="1">
    <source>
        <dbReference type="PROSITE" id="PS51471"/>
    </source>
</evidence>
<protein>
    <submittedName>
        <fullName evidence="2">2OG-Fe(II) oxygenase</fullName>
    </submittedName>
</protein>
<dbReference type="GO" id="GO:0005737">
    <property type="term" value="C:cytoplasm"/>
    <property type="evidence" value="ECO:0007669"/>
    <property type="project" value="TreeGrafter"/>
</dbReference>
<dbReference type="InterPro" id="IPR005123">
    <property type="entry name" value="Oxoglu/Fe-dep_dioxygenase_dom"/>
</dbReference>
<gene>
    <name evidence="2" type="ORF">IFO71_04410</name>
</gene>
<evidence type="ECO:0000313" key="3">
    <source>
        <dbReference type="Proteomes" id="UP000613768"/>
    </source>
</evidence>
<dbReference type="AlphaFoldDB" id="A0AAW3ZGL5"/>
<dbReference type="Gene3D" id="2.60.120.620">
    <property type="entry name" value="q2cbj1_9rhob like domain"/>
    <property type="match status" value="1"/>
</dbReference>
<evidence type="ECO:0000313" key="2">
    <source>
        <dbReference type="EMBL" id="MBD8524978.1"/>
    </source>
</evidence>